<keyword evidence="4" id="KW-1185">Reference proteome</keyword>
<reference evidence="4" key="1">
    <citation type="submission" date="2016-10" db="EMBL/GenBank/DDBJ databases">
        <authorList>
            <person name="Varghese N."/>
            <person name="Submissions S."/>
        </authorList>
    </citation>
    <scope>NUCLEOTIDE SEQUENCE [LARGE SCALE GENOMIC DNA]</scope>
    <source>
        <strain evidence="4">DSM 1565</strain>
    </source>
</reference>
<dbReference type="GO" id="GO:0016758">
    <property type="term" value="F:hexosyltransferase activity"/>
    <property type="evidence" value="ECO:0007669"/>
    <property type="project" value="TreeGrafter"/>
</dbReference>
<name>A0A1I7NFM3_9HYPH</name>
<dbReference type="PANTHER" id="PTHR34136:SF1">
    <property type="entry name" value="UDP-N-ACETYL-D-MANNOSAMINURONIC ACID TRANSFERASE"/>
    <property type="match status" value="1"/>
</dbReference>
<dbReference type="RefSeq" id="WP_092867521.1">
    <property type="nucleotide sequence ID" value="NZ_FPCH01000002.1"/>
</dbReference>
<evidence type="ECO:0000256" key="1">
    <source>
        <dbReference type="ARBA" id="ARBA00022676"/>
    </source>
</evidence>
<proteinExistence type="predicted"/>
<dbReference type="NCBIfam" id="TIGR00696">
    <property type="entry name" value="wecG_tagA_cpsF"/>
    <property type="match status" value="1"/>
</dbReference>
<evidence type="ECO:0000256" key="2">
    <source>
        <dbReference type="ARBA" id="ARBA00022679"/>
    </source>
</evidence>
<dbReference type="AlphaFoldDB" id="A0A1I7NFM3"/>
<dbReference type="CDD" id="cd06533">
    <property type="entry name" value="Glyco_transf_WecG_TagA"/>
    <property type="match status" value="1"/>
</dbReference>
<dbReference type="Pfam" id="PF03808">
    <property type="entry name" value="Glyco_tran_WecG"/>
    <property type="match status" value="1"/>
</dbReference>
<evidence type="ECO:0000313" key="4">
    <source>
        <dbReference type="Proteomes" id="UP000199423"/>
    </source>
</evidence>
<keyword evidence="1" id="KW-0328">Glycosyltransferase</keyword>
<dbReference type="EMBL" id="FPCH01000002">
    <property type="protein sequence ID" value="SFV33440.1"/>
    <property type="molecule type" value="Genomic_DNA"/>
</dbReference>
<dbReference type="PANTHER" id="PTHR34136">
    <property type="match status" value="1"/>
</dbReference>
<evidence type="ECO:0000313" key="3">
    <source>
        <dbReference type="EMBL" id="SFV33440.1"/>
    </source>
</evidence>
<sequence length="250" mass="27064">MAAPNRAAFLGLQFDGGSTETAIEEILGANATPFIYVVTPNVQHVVEIHEQGEVLRAKYAAAWRTYCDSRVLGKLARLCGAKLDVVTGSDLTAGLLARASELGRKIAIVGPSASDCAIVGRRFPGLEIASYTPPMGFIASDAEVEKCIAFILGVGANITFLAIGSPQQEILAYRLLKNPEARGVALCIGASIDFLTGKQQRAPLWVQHWGLEWAHRLLSDPKRLAKRYLVKCPKIFGLVVAQMMSPRFRS</sequence>
<dbReference type="InterPro" id="IPR004629">
    <property type="entry name" value="WecG_TagA_CpsF"/>
</dbReference>
<gene>
    <name evidence="3" type="ORF">SAMN04488557_1989</name>
</gene>
<keyword evidence="2" id="KW-0808">Transferase</keyword>
<organism evidence="3 4">
    <name type="scientific">Hyphomicrobium facile</name>
    <dbReference type="NCBI Taxonomy" id="51670"/>
    <lineage>
        <taxon>Bacteria</taxon>
        <taxon>Pseudomonadati</taxon>
        <taxon>Pseudomonadota</taxon>
        <taxon>Alphaproteobacteria</taxon>
        <taxon>Hyphomicrobiales</taxon>
        <taxon>Hyphomicrobiaceae</taxon>
        <taxon>Hyphomicrobium</taxon>
    </lineage>
</organism>
<accession>A0A1I7NFM3</accession>
<dbReference type="STRING" id="51670.SAMN04488557_1989"/>
<dbReference type="OrthoDB" id="9771846at2"/>
<protein>
    <submittedName>
        <fullName evidence="3">Polymer biosynthesis protein, WecB/TagA/CpsF family</fullName>
    </submittedName>
</protein>
<dbReference type="Proteomes" id="UP000199423">
    <property type="component" value="Unassembled WGS sequence"/>
</dbReference>